<dbReference type="InterPro" id="IPR032466">
    <property type="entry name" value="Metal_Hydrolase"/>
</dbReference>
<dbReference type="PANTHER" id="PTHR43569">
    <property type="entry name" value="AMIDOHYDROLASE"/>
    <property type="match status" value="1"/>
</dbReference>
<keyword evidence="4" id="KW-1185">Reference proteome</keyword>
<dbReference type="EMBL" id="JASNUQ010000005">
    <property type="protein sequence ID" value="MDK4289973.1"/>
    <property type="molecule type" value="Genomic_DNA"/>
</dbReference>
<evidence type="ECO:0000259" key="2">
    <source>
        <dbReference type="Pfam" id="PF04909"/>
    </source>
</evidence>
<dbReference type="RefSeq" id="WP_259802320.1">
    <property type="nucleotide sequence ID" value="NZ_JALXMR010000003.1"/>
</dbReference>
<dbReference type="Gene3D" id="3.20.20.140">
    <property type="entry name" value="Metal-dependent hydrolases"/>
    <property type="match status" value="1"/>
</dbReference>
<name>A0ABT7FVF0_9CORY</name>
<dbReference type="InterPro" id="IPR052350">
    <property type="entry name" value="Metallo-dep_Lactonases"/>
</dbReference>
<evidence type="ECO:0000256" key="1">
    <source>
        <dbReference type="ARBA" id="ARBA00038310"/>
    </source>
</evidence>
<proteinExistence type="inferred from homology"/>
<accession>A0ABT7FVF0</accession>
<gene>
    <name evidence="3" type="ORF">QPX23_04405</name>
</gene>
<sequence length="302" mass="33630">MDPSGWWLRALRPGFVKQVATTAVIAKTVREMTNLKIFDSHIHVWDLAAQQLDWLQGVDSMLHRSFSFSDLKQAYNNLHDKGLEDVELVGALHVEADVADPVDEDARITSLMQQEPLLKGFVTHAYLHKDLQVTLGAAGVREVLHNDNVPRGRCLESSFAAGCRNLSSQAKVFDLCMRTPELGDFSTAYADCANTRVVIDHCGNAQNLNGEFASNMRALAEHPNVYCKLSGLSYESTADAYRLLEFLGEIFGPQRLMFASNWPVIGIYTELHTHITAIRKVFGDDPDVFSSTARSVYNLKGK</sequence>
<comment type="similarity">
    <text evidence="1">Belongs to the metallo-dependent hydrolases superfamily.</text>
</comment>
<comment type="caution">
    <text evidence="3">The sequence shown here is derived from an EMBL/GenBank/DDBJ whole genome shotgun (WGS) entry which is preliminary data.</text>
</comment>
<organism evidence="3 4">
    <name type="scientific">Corynebacterium pseudodiphtheriticum</name>
    <dbReference type="NCBI Taxonomy" id="37637"/>
    <lineage>
        <taxon>Bacteria</taxon>
        <taxon>Bacillati</taxon>
        <taxon>Actinomycetota</taxon>
        <taxon>Actinomycetes</taxon>
        <taxon>Mycobacteriales</taxon>
        <taxon>Corynebacteriaceae</taxon>
        <taxon>Corynebacterium</taxon>
    </lineage>
</organism>
<dbReference type="Proteomes" id="UP001239759">
    <property type="component" value="Unassembled WGS sequence"/>
</dbReference>
<dbReference type="Pfam" id="PF04909">
    <property type="entry name" value="Amidohydro_2"/>
    <property type="match status" value="1"/>
</dbReference>
<protein>
    <submittedName>
        <fullName evidence="3">Amidohydrolase family protein</fullName>
    </submittedName>
</protein>
<dbReference type="InterPro" id="IPR006680">
    <property type="entry name" value="Amidohydro-rel"/>
</dbReference>
<evidence type="ECO:0000313" key="3">
    <source>
        <dbReference type="EMBL" id="MDK4289973.1"/>
    </source>
</evidence>
<evidence type="ECO:0000313" key="4">
    <source>
        <dbReference type="Proteomes" id="UP001239759"/>
    </source>
</evidence>
<dbReference type="PANTHER" id="PTHR43569:SF2">
    <property type="entry name" value="AMIDOHYDROLASE-RELATED DOMAIN-CONTAINING PROTEIN"/>
    <property type="match status" value="1"/>
</dbReference>
<dbReference type="SUPFAM" id="SSF51556">
    <property type="entry name" value="Metallo-dependent hydrolases"/>
    <property type="match status" value="1"/>
</dbReference>
<reference evidence="3 4" key="1">
    <citation type="submission" date="2023-05" db="EMBL/GenBank/DDBJ databases">
        <title>Metabolic capabilities are highly conserved among human nasal-associated Corynebacterium species in pangenomic analyses.</title>
        <authorList>
            <person name="Tran T.H."/>
            <person name="Roberts A.Q."/>
            <person name="Escapa I.F."/>
            <person name="Gao W."/>
            <person name="Conlan S."/>
            <person name="Kong H."/>
            <person name="Segre J.A."/>
            <person name="Kelly M.S."/>
            <person name="Lemon K.P."/>
        </authorList>
    </citation>
    <scope>NUCLEOTIDE SEQUENCE [LARGE SCALE GENOMIC DNA]</scope>
    <source>
        <strain evidence="3 4">KPL3772</strain>
    </source>
</reference>
<feature type="domain" description="Amidohydrolase-related" evidence="2">
    <location>
        <begin position="135"/>
        <end position="265"/>
    </location>
</feature>